<evidence type="ECO:0000256" key="3">
    <source>
        <dbReference type="ARBA" id="ARBA00038471"/>
    </source>
</evidence>
<dbReference type="GO" id="GO:0004857">
    <property type="term" value="F:enzyme inhibitor activity"/>
    <property type="evidence" value="ECO:0007669"/>
    <property type="project" value="InterPro"/>
</dbReference>
<keyword evidence="7" id="KW-1185">Reference proteome</keyword>
<organism evidence="6 7">
    <name type="scientific">Vigna unguiculata</name>
    <name type="common">Cowpea</name>
    <dbReference type="NCBI Taxonomy" id="3917"/>
    <lineage>
        <taxon>Eukaryota</taxon>
        <taxon>Viridiplantae</taxon>
        <taxon>Streptophyta</taxon>
        <taxon>Embryophyta</taxon>
        <taxon>Tracheophyta</taxon>
        <taxon>Spermatophyta</taxon>
        <taxon>Magnoliopsida</taxon>
        <taxon>eudicotyledons</taxon>
        <taxon>Gunneridae</taxon>
        <taxon>Pentapetalae</taxon>
        <taxon>rosids</taxon>
        <taxon>fabids</taxon>
        <taxon>Fabales</taxon>
        <taxon>Fabaceae</taxon>
        <taxon>Papilionoideae</taxon>
        <taxon>50 kb inversion clade</taxon>
        <taxon>NPAAA clade</taxon>
        <taxon>indigoferoid/millettioid clade</taxon>
        <taxon>Phaseoleae</taxon>
        <taxon>Vigna</taxon>
    </lineage>
</organism>
<reference evidence="6 7" key="1">
    <citation type="submission" date="2019-04" db="EMBL/GenBank/DDBJ databases">
        <title>An improved genome assembly and genetic linkage map for asparagus bean, Vigna unguiculata ssp. sesquipedialis.</title>
        <authorList>
            <person name="Xia Q."/>
            <person name="Zhang R."/>
            <person name="Dong Y."/>
        </authorList>
    </citation>
    <scope>NUCLEOTIDE SEQUENCE [LARGE SCALE GENOMIC DNA]</scope>
    <source>
        <tissue evidence="6">Leaf</tissue>
    </source>
</reference>
<evidence type="ECO:0000313" key="6">
    <source>
        <dbReference type="EMBL" id="QCE06693.1"/>
    </source>
</evidence>
<dbReference type="AlphaFoldDB" id="A0A4D6MYX0"/>
<gene>
    <name evidence="6" type="ORF">DEO72_LG9g1707</name>
</gene>
<feature type="domain" description="Pectinesterase inhibitor" evidence="5">
    <location>
        <begin position="34"/>
        <end position="179"/>
    </location>
</feature>
<dbReference type="Pfam" id="PF04043">
    <property type="entry name" value="PMEI"/>
    <property type="match status" value="1"/>
</dbReference>
<evidence type="ECO:0000313" key="7">
    <source>
        <dbReference type="Proteomes" id="UP000501690"/>
    </source>
</evidence>
<protein>
    <recommendedName>
        <fullName evidence="5">Pectinesterase inhibitor domain-containing protein</fullName>
    </recommendedName>
</protein>
<evidence type="ECO:0000256" key="1">
    <source>
        <dbReference type="ARBA" id="ARBA00022729"/>
    </source>
</evidence>
<feature type="chain" id="PRO_5020025612" description="Pectinesterase inhibitor domain-containing protein" evidence="4">
    <location>
        <begin position="28"/>
        <end position="189"/>
    </location>
</feature>
<dbReference type="SUPFAM" id="SSF101148">
    <property type="entry name" value="Plant invertase/pectin methylesterase inhibitor"/>
    <property type="match status" value="1"/>
</dbReference>
<sequence>MDQFRFNKILILIGALSCLLLSTVASARHLLAAPVPLELTQFCSGTDNPTLCVDTIAPVLAGNFDPVRAVEGEINATLQKASEIAASISKQLEDPATAKEALDALNICKTQYDDMLDSIKEALNMVVQMNVMEAYRKMSAVISYKSSCDDAYTESPGVEMPFRQEATTLFQLSGNCVTVLNTIVKTTTV</sequence>
<dbReference type="InterPro" id="IPR052421">
    <property type="entry name" value="PCW_Enzyme_Inhibitor"/>
</dbReference>
<dbReference type="Proteomes" id="UP000501690">
    <property type="component" value="Linkage Group LG9"/>
</dbReference>
<name>A0A4D6MYX0_VIGUN</name>
<evidence type="ECO:0000256" key="2">
    <source>
        <dbReference type="ARBA" id="ARBA00023157"/>
    </source>
</evidence>
<dbReference type="InterPro" id="IPR006501">
    <property type="entry name" value="Pectinesterase_inhib_dom"/>
</dbReference>
<keyword evidence="2" id="KW-1015">Disulfide bond</keyword>
<dbReference type="InterPro" id="IPR035513">
    <property type="entry name" value="Invertase/methylesterase_inhib"/>
</dbReference>
<evidence type="ECO:0000256" key="4">
    <source>
        <dbReference type="SAM" id="SignalP"/>
    </source>
</evidence>
<dbReference type="PANTHER" id="PTHR36710">
    <property type="entry name" value="PECTINESTERASE INHIBITOR-LIKE"/>
    <property type="match status" value="1"/>
</dbReference>
<dbReference type="Gene3D" id="1.20.140.40">
    <property type="entry name" value="Invertase/pectin methylesterase inhibitor family protein"/>
    <property type="match status" value="1"/>
</dbReference>
<dbReference type="NCBIfam" id="TIGR01614">
    <property type="entry name" value="PME_inhib"/>
    <property type="match status" value="1"/>
</dbReference>
<evidence type="ECO:0000259" key="5">
    <source>
        <dbReference type="SMART" id="SM00856"/>
    </source>
</evidence>
<dbReference type="PANTHER" id="PTHR36710:SF21">
    <property type="entry name" value="PECTINESTERASE INHIBITOR DOMAIN-CONTAINING PROTEIN"/>
    <property type="match status" value="1"/>
</dbReference>
<keyword evidence="1 4" id="KW-0732">Signal</keyword>
<dbReference type="SMART" id="SM00856">
    <property type="entry name" value="PMEI"/>
    <property type="match status" value="1"/>
</dbReference>
<comment type="similarity">
    <text evidence="3">Belongs to the PMEI family.</text>
</comment>
<dbReference type="EMBL" id="CP039353">
    <property type="protein sequence ID" value="QCE06693.1"/>
    <property type="molecule type" value="Genomic_DNA"/>
</dbReference>
<feature type="signal peptide" evidence="4">
    <location>
        <begin position="1"/>
        <end position="27"/>
    </location>
</feature>
<proteinExistence type="inferred from homology"/>
<dbReference type="CDD" id="cd15800">
    <property type="entry name" value="PMEI-like_2"/>
    <property type="match status" value="1"/>
</dbReference>
<dbReference type="FunFam" id="1.20.140.40:FF:000003">
    <property type="entry name" value="Invertase/pectin methylesterase inhibitor family protein"/>
    <property type="match status" value="1"/>
</dbReference>
<accession>A0A4D6MYX0</accession>